<accession>A0AAD9IVB5</accession>
<dbReference type="Proteomes" id="UP001208570">
    <property type="component" value="Unassembled WGS sequence"/>
</dbReference>
<comment type="caution">
    <text evidence="1">The sequence shown here is derived from an EMBL/GenBank/DDBJ whole genome shotgun (WGS) entry which is preliminary data.</text>
</comment>
<protein>
    <submittedName>
        <fullName evidence="1">Uncharacterized protein</fullName>
    </submittedName>
</protein>
<gene>
    <name evidence="1" type="ORF">LSH36_1134g00001</name>
</gene>
<organism evidence="1 2">
    <name type="scientific">Paralvinella palmiformis</name>
    <dbReference type="NCBI Taxonomy" id="53620"/>
    <lineage>
        <taxon>Eukaryota</taxon>
        <taxon>Metazoa</taxon>
        <taxon>Spiralia</taxon>
        <taxon>Lophotrochozoa</taxon>
        <taxon>Annelida</taxon>
        <taxon>Polychaeta</taxon>
        <taxon>Sedentaria</taxon>
        <taxon>Canalipalpata</taxon>
        <taxon>Terebellida</taxon>
        <taxon>Terebelliformia</taxon>
        <taxon>Alvinellidae</taxon>
        <taxon>Paralvinella</taxon>
    </lineage>
</organism>
<proteinExistence type="predicted"/>
<dbReference type="EMBL" id="JAODUP010001134">
    <property type="protein sequence ID" value="KAK2141246.1"/>
    <property type="molecule type" value="Genomic_DNA"/>
</dbReference>
<feature type="non-terminal residue" evidence="1">
    <location>
        <position position="1"/>
    </location>
</feature>
<keyword evidence="2" id="KW-1185">Reference proteome</keyword>
<evidence type="ECO:0000313" key="1">
    <source>
        <dbReference type="EMBL" id="KAK2141246.1"/>
    </source>
</evidence>
<reference evidence="1" key="1">
    <citation type="journal article" date="2023" name="Mol. Biol. Evol.">
        <title>Third-Generation Sequencing Reveals the Adaptive Role of the Epigenome in Three Deep-Sea Polychaetes.</title>
        <authorList>
            <person name="Perez M."/>
            <person name="Aroh O."/>
            <person name="Sun Y."/>
            <person name="Lan Y."/>
            <person name="Juniper S.K."/>
            <person name="Young C.R."/>
            <person name="Angers B."/>
            <person name="Qian P.Y."/>
        </authorList>
    </citation>
    <scope>NUCLEOTIDE SEQUENCE</scope>
    <source>
        <strain evidence="1">P08H-3</strain>
    </source>
</reference>
<name>A0AAD9IVB5_9ANNE</name>
<evidence type="ECO:0000313" key="2">
    <source>
        <dbReference type="Proteomes" id="UP001208570"/>
    </source>
</evidence>
<sequence>SPPRRKHRHFR</sequence>